<evidence type="ECO:0000259" key="4">
    <source>
        <dbReference type="PROSITE" id="PS51673"/>
    </source>
</evidence>
<feature type="compositionally biased region" description="Basic and acidic residues" evidence="2">
    <location>
        <begin position="85"/>
        <end position="115"/>
    </location>
</feature>
<feature type="region of interest" description="Disordered" evidence="2">
    <location>
        <begin position="979"/>
        <end position="999"/>
    </location>
</feature>
<evidence type="ECO:0000313" key="5">
    <source>
        <dbReference type="Ensembl" id="ENSGMOP00000043539.1"/>
    </source>
</evidence>
<evidence type="ECO:0000256" key="2">
    <source>
        <dbReference type="SAM" id="MobiDB-lite"/>
    </source>
</evidence>
<reference evidence="5" key="1">
    <citation type="submission" date="2025-08" db="UniProtKB">
        <authorList>
            <consortium name="Ensembl"/>
        </authorList>
    </citation>
    <scope>IDENTIFICATION</scope>
</reference>
<feature type="compositionally biased region" description="Polar residues" evidence="2">
    <location>
        <begin position="379"/>
        <end position="388"/>
    </location>
</feature>
<dbReference type="AlphaFoldDB" id="A0A8C5BCK5"/>
<keyword evidence="6" id="KW-1185">Reference proteome</keyword>
<feature type="compositionally biased region" description="Pro residues" evidence="2">
    <location>
        <begin position="338"/>
        <end position="352"/>
    </location>
</feature>
<organism evidence="5 6">
    <name type="scientific">Gadus morhua</name>
    <name type="common">Atlantic cod</name>
    <dbReference type="NCBI Taxonomy" id="8049"/>
    <lineage>
        <taxon>Eukaryota</taxon>
        <taxon>Metazoa</taxon>
        <taxon>Chordata</taxon>
        <taxon>Craniata</taxon>
        <taxon>Vertebrata</taxon>
        <taxon>Euteleostomi</taxon>
        <taxon>Actinopterygii</taxon>
        <taxon>Neopterygii</taxon>
        <taxon>Teleostei</taxon>
        <taxon>Neoteleostei</taxon>
        <taxon>Acanthomorphata</taxon>
        <taxon>Zeiogadaria</taxon>
        <taxon>Gadariae</taxon>
        <taxon>Gadiformes</taxon>
        <taxon>Gadoidei</taxon>
        <taxon>Gadidae</taxon>
        <taxon>Gadus</taxon>
    </lineage>
</organism>
<feature type="compositionally biased region" description="Basic residues" evidence="2">
    <location>
        <begin position="979"/>
        <end position="990"/>
    </location>
</feature>
<protein>
    <recommendedName>
        <fullName evidence="7">R3H domain containing 1</fullName>
    </recommendedName>
</protein>
<feature type="compositionally biased region" description="Low complexity" evidence="2">
    <location>
        <begin position="325"/>
        <end position="337"/>
    </location>
</feature>
<accession>A0A8C5BCK5</accession>
<dbReference type="PROSITE" id="PS51061">
    <property type="entry name" value="R3H"/>
    <property type="match status" value="1"/>
</dbReference>
<dbReference type="Pfam" id="PF01424">
    <property type="entry name" value="R3H"/>
    <property type="match status" value="1"/>
</dbReference>
<dbReference type="PANTHER" id="PTHR15672:SF12">
    <property type="entry name" value="R3H DOMAIN-CONTAINING PROTEIN 1"/>
    <property type="match status" value="1"/>
</dbReference>
<dbReference type="GeneTree" id="ENSGT00940000156095"/>
<dbReference type="PANTHER" id="PTHR15672">
    <property type="entry name" value="CAMP-REGULATED PHOSPHOPROTEIN 21 RELATED R3H DOMAIN CONTAINING PROTEIN"/>
    <property type="match status" value="1"/>
</dbReference>
<dbReference type="GO" id="GO:0003676">
    <property type="term" value="F:nucleic acid binding"/>
    <property type="evidence" value="ECO:0007669"/>
    <property type="project" value="UniProtKB-UniRule"/>
</dbReference>
<feature type="compositionally biased region" description="Low complexity" evidence="2">
    <location>
        <begin position="57"/>
        <end position="66"/>
    </location>
</feature>
<feature type="domain" description="R3H" evidence="3">
    <location>
        <begin position="141"/>
        <end position="204"/>
    </location>
</feature>
<evidence type="ECO:0008006" key="7">
    <source>
        <dbReference type="Google" id="ProtNLM"/>
    </source>
</evidence>
<dbReference type="Pfam" id="PF12752">
    <property type="entry name" value="SUZ"/>
    <property type="match status" value="1"/>
</dbReference>
<keyword evidence="1" id="KW-0597">Phosphoprotein</keyword>
<feature type="compositionally biased region" description="Low complexity" evidence="2">
    <location>
        <begin position="389"/>
        <end position="401"/>
    </location>
</feature>
<reference evidence="5" key="2">
    <citation type="submission" date="2025-09" db="UniProtKB">
        <authorList>
            <consortium name="Ensembl"/>
        </authorList>
    </citation>
    <scope>IDENTIFICATION</scope>
</reference>
<sequence>MKMSNSVTLETTAKACIVVDVGSDITSSHSGPTKGLAATLTSLAIEEVGEGKEDPKMMMMKMDGGPAPHHRPAASQPRGLPPGEEEGRGAEDRGCRNSTEKEVKSPRKTLSRDSSQDYTDSTGIDLHEFLVNTLTNNPRDRITLLKLEQDLLDFIRNNESQRRKFPPMTSYHRMLLHRVAAYFGLEHNVDPSGKSVVVNKTTSTRIPEQKLCDYIQDEVRSDEGFSGRHVLKRDHRSFDDASQVRMRLKSDMRSKSMEEREEEYQRARDWIYEGDHLIFSSRSQEKETGKSSQQRRQLFRQQSGCSGAGCQSSSEMEASRPSDRPPWSSSDSSESSQRPPPPPPSGGPPAPPAWVGAGVTRPSGLSGCVPGTVMVHGDSTASSKSTGRLSQTGSDSSSSVVSCSLSRPLVAQPPTRAHPTCVCPSQRHGNARGPKSNPVEGVALASFYVLPFESAAAGMMPASILVNVHTGQPILVPDDSVTMHGAPGPASTTGRGQQPLRHPPAQPIHLVTQQQPPIQLHTQADALSAHFGHMILMMRQPPEGGGVVGMVQSPQDSHHCQPPLPYHLYHQAQHPHTLRNTSHPLASYLVAGALPGAPPSPTQNAASLYHHHHQQNHQQPYPCPSTPGPGGFQAVMSQSVLQQHSYIQPPVQQVNSYYCASTHYAQPTNQQQPYQAPPNTPLTAYSCPQHQAYNTSASLPSAAPGYQSASAAGLQPISSQQSSVENQMQGVMVHYPAMPTYQMPMSHTPQAVPQHSYGPQQQPLMISCQLTQGGVAMQPCYGLLPPGQQHTTMSSTVSFLPVQVVEPLQYQPPPTTSLPQHCTGVYPGPPGDTGMVVMQLPAQPPPYQPPPRAPSPYQRKPPGYKLHGVDQQLPRRSSEGLQPPDNPQSSVRLGSRTWTLSALLGHPGAIQGPHLALPTMPFKAHLHPQHLPHQHPLPTAFYPGGQGEACCPLVAMPLHNKPLLQPPLLHIAPVGTIHQKGRHPHHRHPTSPKGPWGLGRGRLLERFSSLRISAEMWTVDNP</sequence>
<feature type="region of interest" description="Disordered" evidence="2">
    <location>
        <begin position="828"/>
        <end position="892"/>
    </location>
</feature>
<dbReference type="CDD" id="cd02642">
    <property type="entry name" value="R3H_encore_like"/>
    <property type="match status" value="1"/>
</dbReference>
<evidence type="ECO:0000259" key="3">
    <source>
        <dbReference type="PROSITE" id="PS51061"/>
    </source>
</evidence>
<proteinExistence type="predicted"/>
<feature type="region of interest" description="Disordered" evidence="2">
    <location>
        <begin position="281"/>
        <end position="401"/>
    </location>
</feature>
<dbReference type="PROSITE" id="PS51673">
    <property type="entry name" value="SUZ"/>
    <property type="match status" value="1"/>
</dbReference>
<dbReference type="InterPro" id="IPR051937">
    <property type="entry name" value="R3H_domain_containing"/>
</dbReference>
<feature type="region of interest" description="Disordered" evidence="2">
    <location>
        <begin position="603"/>
        <end position="629"/>
    </location>
</feature>
<feature type="compositionally biased region" description="Pro residues" evidence="2">
    <location>
        <begin position="842"/>
        <end position="854"/>
    </location>
</feature>
<dbReference type="SMART" id="SM00393">
    <property type="entry name" value="R3H"/>
    <property type="match status" value="1"/>
</dbReference>
<evidence type="ECO:0000313" key="6">
    <source>
        <dbReference type="Proteomes" id="UP000694546"/>
    </source>
</evidence>
<dbReference type="Gene3D" id="3.30.1370.50">
    <property type="entry name" value="R3H-like domain"/>
    <property type="match status" value="1"/>
</dbReference>
<feature type="compositionally biased region" description="Low complexity" evidence="2">
    <location>
        <begin position="291"/>
        <end position="314"/>
    </location>
</feature>
<dbReference type="SUPFAM" id="SSF82708">
    <property type="entry name" value="R3H domain"/>
    <property type="match status" value="1"/>
</dbReference>
<dbReference type="InterPro" id="IPR001374">
    <property type="entry name" value="R3H_dom"/>
</dbReference>
<evidence type="ECO:0000256" key="1">
    <source>
        <dbReference type="ARBA" id="ARBA00022553"/>
    </source>
</evidence>
<dbReference type="Proteomes" id="UP000694546">
    <property type="component" value="Chromosome 4"/>
</dbReference>
<dbReference type="InterPro" id="IPR036867">
    <property type="entry name" value="R3H_dom_sf"/>
</dbReference>
<feature type="domain" description="SUZ" evidence="4">
    <location>
        <begin position="205"/>
        <end position="276"/>
    </location>
</feature>
<dbReference type="Ensembl" id="ENSGMOT00000054562.1">
    <property type="protein sequence ID" value="ENSGMOP00000043539.1"/>
    <property type="gene ID" value="ENSGMOG00000034693.1"/>
</dbReference>
<name>A0A8C5BCK5_GADMO</name>
<feature type="region of interest" description="Disordered" evidence="2">
    <location>
        <begin position="49"/>
        <end position="119"/>
    </location>
</feature>
<dbReference type="InterPro" id="IPR024771">
    <property type="entry name" value="SUZ"/>
</dbReference>